<dbReference type="Pfam" id="PF13187">
    <property type="entry name" value="Fer4_9"/>
    <property type="match status" value="1"/>
</dbReference>
<dbReference type="Gene3D" id="3.30.70.20">
    <property type="match status" value="1"/>
</dbReference>
<dbReference type="SUPFAM" id="SSF51905">
    <property type="entry name" value="FAD/NAD(P)-binding domain"/>
    <property type="match status" value="1"/>
</dbReference>
<keyword evidence="11" id="KW-1185">Reference proteome</keyword>
<evidence type="ECO:0000256" key="2">
    <source>
        <dbReference type="ARBA" id="ARBA00006561"/>
    </source>
</evidence>
<dbReference type="eggNOG" id="COG1148">
    <property type="taxonomic scope" value="Bacteria"/>
</dbReference>
<protein>
    <submittedName>
        <fullName evidence="10">Heterodisulfide reductase subunit A</fullName>
    </submittedName>
</protein>
<dbReference type="AlphaFoldDB" id="A0A075WV22"/>
<proteinExistence type="inferred from homology"/>
<keyword evidence="6" id="KW-0560">Oxidoreductase</keyword>
<evidence type="ECO:0000313" key="11">
    <source>
        <dbReference type="Proteomes" id="UP000028481"/>
    </source>
</evidence>
<dbReference type="GO" id="GO:0051539">
    <property type="term" value="F:4 iron, 4 sulfur cluster binding"/>
    <property type="evidence" value="ECO:0007669"/>
    <property type="project" value="UniProtKB-KW"/>
</dbReference>
<dbReference type="GO" id="GO:0046872">
    <property type="term" value="F:metal ion binding"/>
    <property type="evidence" value="ECO:0007669"/>
    <property type="project" value="UniProtKB-KW"/>
</dbReference>
<dbReference type="RefSeq" id="WP_038062616.1">
    <property type="nucleotide sequence ID" value="NZ_CP008796.1"/>
</dbReference>
<keyword evidence="8" id="KW-0411">Iron-sulfur</keyword>
<dbReference type="Proteomes" id="UP000028481">
    <property type="component" value="Chromosome"/>
</dbReference>
<dbReference type="PANTHER" id="PTHR43498">
    <property type="entry name" value="FERREDOXIN:COB-COM HETERODISULFIDE REDUCTASE SUBUNIT A"/>
    <property type="match status" value="1"/>
</dbReference>
<dbReference type="InterPro" id="IPR039650">
    <property type="entry name" value="HdrA-like"/>
</dbReference>
<dbReference type="EMBL" id="CP008796">
    <property type="protein sequence ID" value="AIH04756.1"/>
    <property type="molecule type" value="Genomic_DNA"/>
</dbReference>
<evidence type="ECO:0000259" key="9">
    <source>
        <dbReference type="PROSITE" id="PS51379"/>
    </source>
</evidence>
<dbReference type="SUPFAM" id="SSF54862">
    <property type="entry name" value="4Fe-4S ferredoxins"/>
    <property type="match status" value="1"/>
</dbReference>
<dbReference type="InterPro" id="IPR017900">
    <property type="entry name" value="4Fe4S_Fe_S_CS"/>
</dbReference>
<dbReference type="InterPro" id="IPR023753">
    <property type="entry name" value="FAD/NAD-binding_dom"/>
</dbReference>
<feature type="domain" description="4Fe-4S ferredoxin-type" evidence="9">
    <location>
        <begin position="518"/>
        <end position="547"/>
    </location>
</feature>
<evidence type="ECO:0000256" key="3">
    <source>
        <dbReference type="ARBA" id="ARBA00022485"/>
    </source>
</evidence>
<organism evidence="10 11">
    <name type="scientific">Thermodesulfobacterium commune DSM 2178</name>
    <dbReference type="NCBI Taxonomy" id="289377"/>
    <lineage>
        <taxon>Bacteria</taxon>
        <taxon>Pseudomonadati</taxon>
        <taxon>Thermodesulfobacteriota</taxon>
        <taxon>Thermodesulfobacteria</taxon>
        <taxon>Thermodesulfobacteriales</taxon>
        <taxon>Thermodesulfobacteriaceae</taxon>
        <taxon>Thermodesulfobacterium</taxon>
    </lineage>
</organism>
<dbReference type="HOGENOM" id="CLU_020302_0_0_0"/>
<dbReference type="PaxDb" id="289377-HL41_08930"/>
<dbReference type="PRINTS" id="PR00368">
    <property type="entry name" value="FADPNR"/>
</dbReference>
<dbReference type="STRING" id="289377.HL41_08930"/>
<keyword evidence="3" id="KW-0004">4Fe-4S</keyword>
<accession>A0A075WV22</accession>
<evidence type="ECO:0000256" key="6">
    <source>
        <dbReference type="ARBA" id="ARBA00023002"/>
    </source>
</evidence>
<evidence type="ECO:0000256" key="8">
    <source>
        <dbReference type="ARBA" id="ARBA00023014"/>
    </source>
</evidence>
<name>A0A075WV22_9BACT</name>
<dbReference type="Pfam" id="PF07992">
    <property type="entry name" value="Pyr_redox_2"/>
    <property type="match status" value="1"/>
</dbReference>
<sequence>MEKIGVFICSSCNIGDRLELADLENAAKDQGAAVVYTKEFLCSKEGRAFIEEKIAQDGLDAVSICACSQRVNYDVFSFDQVAVDRVSLREGVVWSRFLVGENGEILEDTAEYVSGVTFKDELMALAKDYVRMSVAKLQTYKKPEPFKPEEEISKVILVIGGGVAGLTAALEAAKAGYEVVLVEKEKELGGFVAKMKAHCEVNPPFQKLVPPIVNDLIAQVEANDKIKVYKGAVVTNISGAPGLFQVKIKQGGKEEEIKIGSIVLAAGFKPYDASKLTDLGYGVIPNVVTNVKFEEMAKNGALVRPSDGAPIKSVLFIQCAGQRDENHLPYCSGFCCLASLKQAQYVREVDPEAKAFIVYDHMRTIGIFENFYKTLQDDPGVFLTKGKVVSVTEGENGKVKVLVDETLLGEKIELEVDLVVLATGMVPVTAEESVLNLEYRQGPGLPELELFYGYADSNFICFPYETRRTGIYAAGAIHQPMTIQQAIEDAKGAALKAIQCLIAIEEGHAVHPRTWDYAYPEWDLKMCTQCKRCTEECPFGALNEDEKGNPLPNITRCRRCGTCFGACPQRIINFKDYSIDMISTMIKATEMPEQGYEQYRLMAFVCENDALPALDMVAYNKKSIPVAFRIIPVRCLGAVNVAFIKDSMSKGYDGILLLGCKYGENYQCHFIKGSELANRRMENVAETLQQLALEPERVTIHTVAIDEVDLVVDKMQKFAEEIKGFGENPFKGW</sequence>
<dbReference type="InterPro" id="IPR017896">
    <property type="entry name" value="4Fe4S_Fe-S-bd"/>
</dbReference>
<feature type="domain" description="4Fe-4S ferredoxin-type" evidence="9">
    <location>
        <begin position="548"/>
        <end position="577"/>
    </location>
</feature>
<dbReference type="Pfam" id="PF02662">
    <property type="entry name" value="FlpD"/>
    <property type="match status" value="1"/>
</dbReference>
<keyword evidence="4" id="KW-0479">Metal-binding</keyword>
<evidence type="ECO:0000256" key="7">
    <source>
        <dbReference type="ARBA" id="ARBA00023004"/>
    </source>
</evidence>
<dbReference type="eggNOG" id="COG1908">
    <property type="taxonomic scope" value="Bacteria"/>
</dbReference>
<dbReference type="KEGG" id="tcm:HL41_08930"/>
<evidence type="ECO:0000256" key="1">
    <source>
        <dbReference type="ARBA" id="ARBA00001974"/>
    </source>
</evidence>
<dbReference type="Gene3D" id="3.50.50.60">
    <property type="entry name" value="FAD/NAD(P)-binding domain"/>
    <property type="match status" value="3"/>
</dbReference>
<dbReference type="PROSITE" id="PS00198">
    <property type="entry name" value="4FE4S_FER_1"/>
    <property type="match status" value="2"/>
</dbReference>
<dbReference type="OrthoDB" id="9758544at2"/>
<keyword evidence="5" id="KW-0274">FAD</keyword>
<comment type="similarity">
    <text evidence="2">Belongs to the HdrA family.</text>
</comment>
<dbReference type="PROSITE" id="PS51379">
    <property type="entry name" value="4FE4S_FER_2"/>
    <property type="match status" value="2"/>
</dbReference>
<dbReference type="InterPro" id="IPR003813">
    <property type="entry name" value="MvhD/FlpD"/>
</dbReference>
<dbReference type="PANTHER" id="PTHR43498:SF1">
    <property type="entry name" value="COB--COM HETERODISULFIDE REDUCTASE IRON-SULFUR SUBUNIT A"/>
    <property type="match status" value="1"/>
</dbReference>
<dbReference type="PRINTS" id="PR00411">
    <property type="entry name" value="PNDRDTASEI"/>
</dbReference>
<keyword evidence="7" id="KW-0408">Iron</keyword>
<keyword evidence="5" id="KW-0285">Flavoprotein</keyword>
<reference evidence="10 11" key="1">
    <citation type="journal article" date="2015" name="Genome Announc.">
        <title>Genome Sequence of a Sulfate-Reducing Thermophilic Bacterium, Thermodesulfobacterium commune DSM 2178T (Phylum Thermodesulfobacteria).</title>
        <authorList>
            <person name="Bhatnagar S."/>
            <person name="Badger J.H."/>
            <person name="Madupu R."/>
            <person name="Khouri H.M."/>
            <person name="O'Connor E.M."/>
            <person name="Robb F.T."/>
            <person name="Ward N.L."/>
            <person name="Eisen J.A."/>
        </authorList>
    </citation>
    <scope>NUCLEOTIDE SEQUENCE [LARGE SCALE GENOMIC DNA]</scope>
    <source>
        <strain evidence="10 11">DSM 2178</strain>
    </source>
</reference>
<dbReference type="GO" id="GO:0016491">
    <property type="term" value="F:oxidoreductase activity"/>
    <property type="evidence" value="ECO:0007669"/>
    <property type="project" value="UniProtKB-KW"/>
</dbReference>
<comment type="cofactor">
    <cofactor evidence="1">
        <name>FAD</name>
        <dbReference type="ChEBI" id="CHEBI:57692"/>
    </cofactor>
</comment>
<evidence type="ECO:0000313" key="10">
    <source>
        <dbReference type="EMBL" id="AIH04756.1"/>
    </source>
</evidence>
<dbReference type="InterPro" id="IPR036188">
    <property type="entry name" value="FAD/NAD-bd_sf"/>
</dbReference>
<evidence type="ECO:0000256" key="4">
    <source>
        <dbReference type="ARBA" id="ARBA00022723"/>
    </source>
</evidence>
<gene>
    <name evidence="10" type="ORF">HL41_08930</name>
</gene>
<evidence type="ECO:0000256" key="5">
    <source>
        <dbReference type="ARBA" id="ARBA00022827"/>
    </source>
</evidence>